<dbReference type="InterPro" id="IPR027417">
    <property type="entry name" value="P-loop_NTPase"/>
</dbReference>
<dbReference type="NCBIfam" id="TIGR00017">
    <property type="entry name" value="cmk"/>
    <property type="match status" value="1"/>
</dbReference>
<evidence type="ECO:0000256" key="5">
    <source>
        <dbReference type="ARBA" id="ARBA00022840"/>
    </source>
</evidence>
<reference evidence="10 11" key="1">
    <citation type="submission" date="2022-01" db="EMBL/GenBank/DDBJ databases">
        <title>Dethiosulfovibrio faecalis sp. nov., a novel proteolytic, non-sulfur-reducing bacterium isolated from a marine aquaculture solid waste bioreactor.</title>
        <authorList>
            <person name="Grabowski S."/>
            <person name="Apolinario E."/>
            <person name="Schneider N."/>
            <person name="Marshall C.W."/>
            <person name="Sowers K.R."/>
        </authorList>
    </citation>
    <scope>NUCLEOTIDE SEQUENCE [LARGE SCALE GENOMIC DNA]</scope>
    <source>
        <strain evidence="10 11">DSM 12537</strain>
    </source>
</reference>
<organism evidence="10 11">
    <name type="scientific">Dethiosulfovibrio marinus</name>
    <dbReference type="NCBI Taxonomy" id="133532"/>
    <lineage>
        <taxon>Bacteria</taxon>
        <taxon>Thermotogati</taxon>
        <taxon>Synergistota</taxon>
        <taxon>Synergistia</taxon>
        <taxon>Synergistales</taxon>
        <taxon>Dethiosulfovibrionaceae</taxon>
        <taxon>Dethiosulfovibrio</taxon>
    </lineage>
</organism>
<comment type="catalytic activity">
    <reaction evidence="7 8">
        <text>CMP + ATP = CDP + ADP</text>
        <dbReference type="Rhea" id="RHEA:11600"/>
        <dbReference type="ChEBI" id="CHEBI:30616"/>
        <dbReference type="ChEBI" id="CHEBI:58069"/>
        <dbReference type="ChEBI" id="CHEBI:60377"/>
        <dbReference type="ChEBI" id="CHEBI:456216"/>
        <dbReference type="EC" id="2.7.4.25"/>
    </reaction>
</comment>
<dbReference type="SUPFAM" id="SSF52540">
    <property type="entry name" value="P-loop containing nucleoside triphosphate hydrolases"/>
    <property type="match status" value="1"/>
</dbReference>
<dbReference type="EC" id="2.7.4.25" evidence="8"/>
<evidence type="ECO:0000256" key="6">
    <source>
        <dbReference type="ARBA" id="ARBA00047615"/>
    </source>
</evidence>
<keyword evidence="3 8" id="KW-0547">Nucleotide-binding</keyword>
<dbReference type="HAMAP" id="MF_00238">
    <property type="entry name" value="Cytidyl_kinase_type1"/>
    <property type="match status" value="1"/>
</dbReference>
<accession>A0ABS9EL55</accession>
<name>A0ABS9EL55_9BACT</name>
<keyword evidence="11" id="KW-1185">Reference proteome</keyword>
<keyword evidence="4 8" id="KW-0418">Kinase</keyword>
<evidence type="ECO:0000259" key="9">
    <source>
        <dbReference type="Pfam" id="PF02224"/>
    </source>
</evidence>
<evidence type="ECO:0000313" key="11">
    <source>
        <dbReference type="Proteomes" id="UP001200430"/>
    </source>
</evidence>
<dbReference type="Gene3D" id="3.40.50.300">
    <property type="entry name" value="P-loop containing nucleotide triphosphate hydrolases"/>
    <property type="match status" value="1"/>
</dbReference>
<comment type="catalytic activity">
    <reaction evidence="6 8">
        <text>dCMP + ATP = dCDP + ADP</text>
        <dbReference type="Rhea" id="RHEA:25094"/>
        <dbReference type="ChEBI" id="CHEBI:30616"/>
        <dbReference type="ChEBI" id="CHEBI:57566"/>
        <dbReference type="ChEBI" id="CHEBI:58593"/>
        <dbReference type="ChEBI" id="CHEBI:456216"/>
        <dbReference type="EC" id="2.7.4.25"/>
    </reaction>
</comment>
<dbReference type="GO" id="GO:0016301">
    <property type="term" value="F:kinase activity"/>
    <property type="evidence" value="ECO:0007669"/>
    <property type="project" value="UniProtKB-KW"/>
</dbReference>
<proteinExistence type="inferred from homology"/>
<dbReference type="RefSeq" id="WP_236098704.1">
    <property type="nucleotide sequence ID" value="NZ_JAKGUD010000003.1"/>
</dbReference>
<dbReference type="CDD" id="cd02020">
    <property type="entry name" value="CMPK"/>
    <property type="match status" value="1"/>
</dbReference>
<dbReference type="InterPro" id="IPR011994">
    <property type="entry name" value="Cytidylate_kinase_dom"/>
</dbReference>
<feature type="binding site" evidence="8">
    <location>
        <begin position="12"/>
        <end position="20"/>
    </location>
    <ligand>
        <name>ATP</name>
        <dbReference type="ChEBI" id="CHEBI:30616"/>
    </ligand>
</feature>
<dbReference type="PANTHER" id="PTHR21299:SF2">
    <property type="entry name" value="CYTIDYLATE KINASE"/>
    <property type="match status" value="1"/>
</dbReference>
<protein>
    <recommendedName>
        <fullName evidence="8">Cytidylate kinase</fullName>
        <shortName evidence="8">CK</shortName>
        <ecNumber evidence="8">2.7.4.25</ecNumber>
    </recommendedName>
    <alternativeName>
        <fullName evidence="8">Cytidine monophosphate kinase</fullName>
        <shortName evidence="8">CMP kinase</shortName>
    </alternativeName>
</protein>
<evidence type="ECO:0000256" key="3">
    <source>
        <dbReference type="ARBA" id="ARBA00022741"/>
    </source>
</evidence>
<sequence length="222" mass="24311">MASKNIVITVDGPAGAGKSTVARKVASELGIPYLDTGALYRALAYILDSRGIPPEEGEDLNRTLRFISVSLEGGRVTVDDVDVTDMIRTPKVDSIASSYSALPSVRDKLLDLQREQALSGGLVADGRDMGTVVFPLAPLKVYLSASEETRADRRWRELREKGEKFPFESILEDIRRRDRADMDRACSPLRKAADSVSIDSSDMTIDEVVAKIVSIASEVRHD</sequence>
<comment type="subcellular location">
    <subcellularLocation>
        <location evidence="8">Cytoplasm</location>
    </subcellularLocation>
</comment>
<comment type="similarity">
    <text evidence="1 8">Belongs to the cytidylate kinase family. Type 1 subfamily.</text>
</comment>
<evidence type="ECO:0000256" key="1">
    <source>
        <dbReference type="ARBA" id="ARBA00009427"/>
    </source>
</evidence>
<dbReference type="PANTHER" id="PTHR21299">
    <property type="entry name" value="CYTIDYLATE KINASE/PANTOATE-BETA-ALANINE LIGASE"/>
    <property type="match status" value="1"/>
</dbReference>
<dbReference type="EMBL" id="JAKGUD010000003">
    <property type="protein sequence ID" value="MCF4141942.1"/>
    <property type="molecule type" value="Genomic_DNA"/>
</dbReference>
<evidence type="ECO:0000256" key="8">
    <source>
        <dbReference type="HAMAP-Rule" id="MF_00238"/>
    </source>
</evidence>
<dbReference type="Pfam" id="PF02224">
    <property type="entry name" value="Cytidylate_kin"/>
    <property type="match status" value="1"/>
</dbReference>
<keyword evidence="2 8" id="KW-0808">Transferase</keyword>
<keyword evidence="5 8" id="KW-0067">ATP-binding</keyword>
<dbReference type="Proteomes" id="UP001200430">
    <property type="component" value="Unassembled WGS sequence"/>
</dbReference>
<evidence type="ECO:0000313" key="10">
    <source>
        <dbReference type="EMBL" id="MCF4141942.1"/>
    </source>
</evidence>
<evidence type="ECO:0000256" key="2">
    <source>
        <dbReference type="ARBA" id="ARBA00022679"/>
    </source>
</evidence>
<dbReference type="InterPro" id="IPR003136">
    <property type="entry name" value="Cytidylate_kin"/>
</dbReference>
<evidence type="ECO:0000256" key="4">
    <source>
        <dbReference type="ARBA" id="ARBA00022777"/>
    </source>
</evidence>
<feature type="domain" description="Cytidylate kinase" evidence="9">
    <location>
        <begin position="8"/>
        <end position="216"/>
    </location>
</feature>
<comment type="caution">
    <text evidence="10">The sequence shown here is derived from an EMBL/GenBank/DDBJ whole genome shotgun (WGS) entry which is preliminary data.</text>
</comment>
<keyword evidence="8" id="KW-0963">Cytoplasm</keyword>
<gene>
    <name evidence="8 10" type="primary">cmk</name>
    <name evidence="10" type="ORF">L2W38_03820</name>
</gene>
<evidence type="ECO:0000256" key="7">
    <source>
        <dbReference type="ARBA" id="ARBA00048478"/>
    </source>
</evidence>